<dbReference type="KEGG" id="rmb:K529_017925"/>
<dbReference type="Proteomes" id="UP000013243">
    <property type="component" value="Plasmid unnamed1"/>
</dbReference>
<reference evidence="1 2" key="1">
    <citation type="journal article" date="2016" name="ISME J.">
        <title>Global occurrence and heterogeneity of the Roseobacter-clade species Ruegeria mobilis.</title>
        <authorList>
            <person name="Sonnenschein E."/>
            <person name="Gram L."/>
        </authorList>
    </citation>
    <scope>NUCLEOTIDE SEQUENCE [LARGE SCALE GENOMIC DNA]</scope>
    <source>
        <strain evidence="1 2">F1926</strain>
        <plasmid evidence="1 2">unnamed1</plasmid>
    </source>
</reference>
<protein>
    <submittedName>
        <fullName evidence="1">Uncharacterized protein</fullName>
    </submittedName>
</protein>
<evidence type="ECO:0000313" key="2">
    <source>
        <dbReference type="Proteomes" id="UP000013243"/>
    </source>
</evidence>
<accession>A0A1B1A7W6</accession>
<sequence length="74" mass="7979">MAVRIDAARSKLGGFGTAKITGFALLACGQFTPGYLRLEEKGGCAFLLTPNIPEREAEPRMPVAPQARAWLMKS</sequence>
<dbReference type="AlphaFoldDB" id="A0A1B1A7W6"/>
<geneLocation type="plasmid" evidence="1 2">
    <name>unnamed1</name>
</geneLocation>
<name>A0A1B1A7W6_9RHOB</name>
<organism evidence="1 2">
    <name type="scientific">Tritonibacter mobilis F1926</name>
    <dbReference type="NCBI Taxonomy" id="1265309"/>
    <lineage>
        <taxon>Bacteria</taxon>
        <taxon>Pseudomonadati</taxon>
        <taxon>Pseudomonadota</taxon>
        <taxon>Alphaproteobacteria</taxon>
        <taxon>Rhodobacterales</taxon>
        <taxon>Paracoccaceae</taxon>
        <taxon>Tritonibacter</taxon>
    </lineage>
</organism>
<evidence type="ECO:0000313" key="1">
    <source>
        <dbReference type="EMBL" id="ANP42641.1"/>
    </source>
</evidence>
<proteinExistence type="predicted"/>
<dbReference type="EMBL" id="CP015231">
    <property type="protein sequence ID" value="ANP42641.1"/>
    <property type="molecule type" value="Genomic_DNA"/>
</dbReference>
<gene>
    <name evidence="1" type="ORF">K529_017925</name>
</gene>
<keyword evidence="1" id="KW-0614">Plasmid</keyword>